<evidence type="ECO:0000313" key="13">
    <source>
        <dbReference type="Proteomes" id="UP000193411"/>
    </source>
</evidence>
<evidence type="ECO:0000256" key="8">
    <source>
        <dbReference type="ARBA" id="ARBA00023224"/>
    </source>
</evidence>
<dbReference type="GO" id="GO:0038039">
    <property type="term" value="C:G protein-coupled receptor heterodimeric complex"/>
    <property type="evidence" value="ECO:0007669"/>
    <property type="project" value="TreeGrafter"/>
</dbReference>
<dbReference type="Proteomes" id="UP000193411">
    <property type="component" value="Unassembled WGS sequence"/>
</dbReference>
<dbReference type="InterPro" id="IPR017978">
    <property type="entry name" value="GPCR_3_C"/>
</dbReference>
<comment type="subcellular location">
    <subcellularLocation>
        <location evidence="1">Membrane</location>
        <topology evidence="1">Multi-pass membrane protein</topology>
    </subcellularLocation>
</comment>
<keyword evidence="7" id="KW-0325">Glycoprotein</keyword>
<dbReference type="PANTHER" id="PTHR10519">
    <property type="entry name" value="GABA-B RECEPTOR"/>
    <property type="match status" value="1"/>
</dbReference>
<keyword evidence="13" id="KW-1185">Reference proteome</keyword>
<evidence type="ECO:0000256" key="2">
    <source>
        <dbReference type="ARBA" id="ARBA00022692"/>
    </source>
</evidence>
<evidence type="ECO:0000256" key="3">
    <source>
        <dbReference type="ARBA" id="ARBA00022989"/>
    </source>
</evidence>
<evidence type="ECO:0000256" key="5">
    <source>
        <dbReference type="ARBA" id="ARBA00023136"/>
    </source>
</evidence>
<evidence type="ECO:0000313" key="12">
    <source>
        <dbReference type="EMBL" id="ORZ39355.1"/>
    </source>
</evidence>
<evidence type="ECO:0000259" key="11">
    <source>
        <dbReference type="Pfam" id="PF00003"/>
    </source>
</evidence>
<accession>A0A1Y2HXJ8</accession>
<name>A0A1Y2HXJ8_9FUNG</name>
<proteinExistence type="predicted"/>
<keyword evidence="8" id="KW-0807">Transducer</keyword>
<feature type="region of interest" description="Disordered" evidence="9">
    <location>
        <begin position="163"/>
        <end position="183"/>
    </location>
</feature>
<evidence type="ECO:0000256" key="9">
    <source>
        <dbReference type="SAM" id="MobiDB-lite"/>
    </source>
</evidence>
<feature type="compositionally biased region" description="Polar residues" evidence="9">
    <location>
        <begin position="163"/>
        <end position="172"/>
    </location>
</feature>
<keyword evidence="3 10" id="KW-1133">Transmembrane helix</keyword>
<keyword evidence="4" id="KW-0297">G-protein coupled receptor</keyword>
<reference evidence="12 13" key="1">
    <citation type="submission" date="2016-07" db="EMBL/GenBank/DDBJ databases">
        <title>Pervasive Adenine N6-methylation of Active Genes in Fungi.</title>
        <authorList>
            <consortium name="DOE Joint Genome Institute"/>
            <person name="Mondo S.J."/>
            <person name="Dannebaum R.O."/>
            <person name="Kuo R.C."/>
            <person name="Labutti K."/>
            <person name="Haridas S."/>
            <person name="Kuo A."/>
            <person name="Salamov A."/>
            <person name="Ahrendt S.R."/>
            <person name="Lipzen A."/>
            <person name="Sullivan W."/>
            <person name="Andreopoulos W.B."/>
            <person name="Clum A."/>
            <person name="Lindquist E."/>
            <person name="Daum C."/>
            <person name="Ramamoorthy G.K."/>
            <person name="Gryganskyi A."/>
            <person name="Culley D."/>
            <person name="Magnuson J.K."/>
            <person name="James T.Y."/>
            <person name="O'Malley M.A."/>
            <person name="Stajich J.E."/>
            <person name="Spatafora J.W."/>
            <person name="Visel A."/>
            <person name="Grigoriev I.V."/>
        </authorList>
    </citation>
    <scope>NUCLEOTIDE SEQUENCE [LARGE SCALE GENOMIC DNA]</scope>
    <source>
        <strain evidence="12 13">PL171</strain>
    </source>
</reference>
<evidence type="ECO:0000256" key="1">
    <source>
        <dbReference type="ARBA" id="ARBA00004141"/>
    </source>
</evidence>
<dbReference type="PANTHER" id="PTHR10519:SF20">
    <property type="entry name" value="G-PROTEIN COUPLED RECEPTOR 156-RELATED"/>
    <property type="match status" value="1"/>
</dbReference>
<keyword evidence="5 10" id="KW-0472">Membrane</keyword>
<keyword evidence="6" id="KW-0675">Receptor</keyword>
<dbReference type="Pfam" id="PF00003">
    <property type="entry name" value="7tm_3"/>
    <property type="match status" value="1"/>
</dbReference>
<evidence type="ECO:0000256" key="6">
    <source>
        <dbReference type="ARBA" id="ARBA00023170"/>
    </source>
</evidence>
<evidence type="ECO:0000256" key="7">
    <source>
        <dbReference type="ARBA" id="ARBA00023180"/>
    </source>
</evidence>
<feature type="transmembrane region" description="Helical" evidence="10">
    <location>
        <begin position="37"/>
        <end position="59"/>
    </location>
</feature>
<feature type="transmembrane region" description="Helical" evidence="10">
    <location>
        <begin position="65"/>
        <end position="88"/>
    </location>
</feature>
<dbReference type="EMBL" id="MCFL01000005">
    <property type="protein sequence ID" value="ORZ39355.1"/>
    <property type="molecule type" value="Genomic_DNA"/>
</dbReference>
<keyword evidence="2 10" id="KW-0812">Transmembrane</keyword>
<comment type="caution">
    <text evidence="12">The sequence shown here is derived from an EMBL/GenBank/DDBJ whole genome shotgun (WGS) entry which is preliminary data.</text>
</comment>
<dbReference type="GO" id="GO:0004965">
    <property type="term" value="F:G protein-coupled GABA receptor activity"/>
    <property type="evidence" value="ECO:0007669"/>
    <property type="project" value="InterPro"/>
</dbReference>
<protein>
    <recommendedName>
        <fullName evidence="11">G-protein coupled receptors family 3 profile domain-containing protein</fullName>
    </recommendedName>
</protein>
<dbReference type="AlphaFoldDB" id="A0A1Y2HXJ8"/>
<evidence type="ECO:0000256" key="10">
    <source>
        <dbReference type="SAM" id="Phobius"/>
    </source>
</evidence>
<organism evidence="12 13">
    <name type="scientific">Catenaria anguillulae PL171</name>
    <dbReference type="NCBI Taxonomy" id="765915"/>
    <lineage>
        <taxon>Eukaryota</taxon>
        <taxon>Fungi</taxon>
        <taxon>Fungi incertae sedis</taxon>
        <taxon>Blastocladiomycota</taxon>
        <taxon>Blastocladiomycetes</taxon>
        <taxon>Blastocladiales</taxon>
        <taxon>Catenariaceae</taxon>
        <taxon>Catenaria</taxon>
    </lineage>
</organism>
<dbReference type="InterPro" id="IPR002455">
    <property type="entry name" value="GPCR3_GABA-B"/>
</dbReference>
<sequence length="209" mass="21904">MNANWVVLCSMPVVALTLFGLYLAYKTRAVQVEFNEGFYIAIVTYMIALTLLIVGTVVLLLQQPLVQFIIAATLTSLTTLAVQLTFFVPKMQAVFFGKSKSTIETVIVSNVSNSSGNSEGSSGASSAMIRCKYCKQSVVGGGSAVATFGASSTTAPLTLKSFNGANSTQGPSMGSKRPSVAMGSSAMYPPVRVIKTASSPDDLGDTMPK</sequence>
<feature type="transmembrane region" description="Helical" evidence="10">
    <location>
        <begin position="6"/>
        <end position="25"/>
    </location>
</feature>
<gene>
    <name evidence="12" type="ORF">BCR44DRAFT_1426381</name>
</gene>
<feature type="domain" description="G-protein coupled receptors family 3 profile" evidence="11">
    <location>
        <begin position="10"/>
        <end position="90"/>
    </location>
</feature>
<evidence type="ECO:0000256" key="4">
    <source>
        <dbReference type="ARBA" id="ARBA00023040"/>
    </source>
</evidence>